<keyword evidence="1" id="KW-1133">Transmembrane helix</keyword>
<evidence type="ECO:0000313" key="5">
    <source>
        <dbReference type="Proteomes" id="UP000245845"/>
    </source>
</evidence>
<keyword evidence="5" id="KW-1185">Reference proteome</keyword>
<keyword evidence="1" id="KW-0812">Transmembrane</keyword>
<evidence type="ECO:0000259" key="3">
    <source>
        <dbReference type="Pfam" id="PF13193"/>
    </source>
</evidence>
<organism evidence="4 5">
    <name type="scientific">Faecalicatena orotica</name>
    <dbReference type="NCBI Taxonomy" id="1544"/>
    <lineage>
        <taxon>Bacteria</taxon>
        <taxon>Bacillati</taxon>
        <taxon>Bacillota</taxon>
        <taxon>Clostridia</taxon>
        <taxon>Lachnospirales</taxon>
        <taxon>Lachnospiraceae</taxon>
        <taxon>Faecalicatena</taxon>
    </lineage>
</organism>
<dbReference type="Gene3D" id="3.40.50.12780">
    <property type="entry name" value="N-terminal domain of ligase-like"/>
    <property type="match status" value="1"/>
</dbReference>
<feature type="domain" description="AMP-binding enzyme C-terminal" evidence="3">
    <location>
        <begin position="447"/>
        <end position="521"/>
    </location>
</feature>
<protein>
    <submittedName>
        <fullName evidence="4">Fatty-acyl-CoA synthase/long-chain acyl-CoA synthetase</fullName>
    </submittedName>
</protein>
<feature type="domain" description="AMP-dependent synthetase/ligase" evidence="2">
    <location>
        <begin position="43"/>
        <end position="399"/>
    </location>
</feature>
<dbReference type="PROSITE" id="PS00455">
    <property type="entry name" value="AMP_BINDING"/>
    <property type="match status" value="1"/>
</dbReference>
<name>A0A2Y9BAM6_9FIRM</name>
<dbReference type="EMBL" id="QGDL01000002">
    <property type="protein sequence ID" value="PWJ31303.1"/>
    <property type="molecule type" value="Genomic_DNA"/>
</dbReference>
<dbReference type="OrthoDB" id="9803968at2"/>
<dbReference type="InterPro" id="IPR050237">
    <property type="entry name" value="ATP-dep_AMP-bd_enzyme"/>
</dbReference>
<dbReference type="InterPro" id="IPR025110">
    <property type="entry name" value="AMP-bd_C"/>
</dbReference>
<dbReference type="RefSeq" id="WP_109730022.1">
    <property type="nucleotide sequence ID" value="NZ_BAAACK010000006.1"/>
</dbReference>
<evidence type="ECO:0000313" key="4">
    <source>
        <dbReference type="EMBL" id="PWJ31303.1"/>
    </source>
</evidence>
<dbReference type="SUPFAM" id="SSF56801">
    <property type="entry name" value="Acetyl-CoA synthetase-like"/>
    <property type="match status" value="1"/>
</dbReference>
<dbReference type="InterPro" id="IPR042099">
    <property type="entry name" value="ANL_N_sf"/>
</dbReference>
<dbReference type="GO" id="GO:0016878">
    <property type="term" value="F:acid-thiol ligase activity"/>
    <property type="evidence" value="ECO:0007669"/>
    <property type="project" value="UniProtKB-ARBA"/>
</dbReference>
<gene>
    <name evidence="4" type="ORF">A8806_102159</name>
</gene>
<dbReference type="AlphaFoldDB" id="A0A2Y9BAM6"/>
<comment type="caution">
    <text evidence="4">The sequence shown here is derived from an EMBL/GenBank/DDBJ whole genome shotgun (WGS) entry which is preliminary data.</text>
</comment>
<proteinExistence type="predicted"/>
<sequence length="537" mass="59384">MYRGTELWKDLISFQLTQQKLKSGREIETFPDIPHNLYEALSDTAGLYPDKTAIIDHYGRTCSYSCLKKYVDGFSSYLISECHVGYKDRVALMLYNSLEFCVAFLSLIRIGAVTIPLPTKYKEQEVNSLVSKSDVSHIICDEDFYSWFSRCENNGIFVLKSGNQEAGYGFSEFTSKEAVPEMPADTREDTALLMFTSGTTSQSKGVVIKNYNIMHAVVSYQKVLHITEKDVSIIPIPIYHITGLVALLGLFVYAGGTLYLHKYFNAGRVLTCVKEHNVTFLHASPTVFSMLLAESGHFPHLPSLKTFACGSSNMPKEKLRQIHEWLPHSTFHTVYGLTETTSPASIFPGDAGASCFIGSSGLPIPGTCFRILNDAGAELPPGAVGEIWISGTVVLDSYYKTDTPSLKDGWLGTGDLGYFNEEGYLFVVDRKKDMINRGGEKIWSFDVENEIYKIEGVEDTAVVGIPDEIYGEVAAAVVKSLPGMILTEESIQKELGGRIAKYKIPARVLILDEIPVTPNGKVDKRTIKTLLLSKPGG</sequence>
<dbReference type="PANTHER" id="PTHR43767">
    <property type="entry name" value="LONG-CHAIN-FATTY-ACID--COA LIGASE"/>
    <property type="match status" value="1"/>
</dbReference>
<dbReference type="PANTHER" id="PTHR43767:SF1">
    <property type="entry name" value="NONRIBOSOMAL PEPTIDE SYNTHASE PES1 (EUROFUNG)-RELATED"/>
    <property type="match status" value="1"/>
</dbReference>
<dbReference type="InterPro" id="IPR000873">
    <property type="entry name" value="AMP-dep_synth/lig_dom"/>
</dbReference>
<reference evidence="4 5" key="1">
    <citation type="submission" date="2018-05" db="EMBL/GenBank/DDBJ databases">
        <title>The Hungate 1000. A catalogue of reference genomes from the rumen microbiome.</title>
        <authorList>
            <person name="Kelly W."/>
        </authorList>
    </citation>
    <scope>NUCLEOTIDE SEQUENCE [LARGE SCALE GENOMIC DNA]</scope>
    <source>
        <strain evidence="4 5">NLAE-zl-C242</strain>
    </source>
</reference>
<evidence type="ECO:0000256" key="1">
    <source>
        <dbReference type="SAM" id="Phobius"/>
    </source>
</evidence>
<dbReference type="Pfam" id="PF13193">
    <property type="entry name" value="AMP-binding_C"/>
    <property type="match status" value="1"/>
</dbReference>
<dbReference type="InterPro" id="IPR045851">
    <property type="entry name" value="AMP-bd_C_sf"/>
</dbReference>
<accession>A0A2Y9BAM6</accession>
<feature type="transmembrane region" description="Helical" evidence="1">
    <location>
        <begin position="238"/>
        <end position="260"/>
    </location>
</feature>
<evidence type="ECO:0000259" key="2">
    <source>
        <dbReference type="Pfam" id="PF00501"/>
    </source>
</evidence>
<keyword evidence="1" id="KW-0472">Membrane</keyword>
<dbReference type="Pfam" id="PF00501">
    <property type="entry name" value="AMP-binding"/>
    <property type="match status" value="1"/>
</dbReference>
<dbReference type="Proteomes" id="UP000245845">
    <property type="component" value="Unassembled WGS sequence"/>
</dbReference>
<dbReference type="InterPro" id="IPR020845">
    <property type="entry name" value="AMP-binding_CS"/>
</dbReference>
<dbReference type="Gene3D" id="3.30.300.30">
    <property type="match status" value="1"/>
</dbReference>